<dbReference type="AlphaFoldDB" id="W1PAV1"/>
<keyword evidence="2" id="KW-1185">Reference proteome</keyword>
<dbReference type="Proteomes" id="UP000017836">
    <property type="component" value="Unassembled WGS sequence"/>
</dbReference>
<sequence>MMISKLFLLCKYPLPAPGTKLGHTALTAQSKGDLSFPRALIRPERCLTKNSSGFNEGQCTLIIISEHGEIYQIPMLCLKSGQPVMDKFQSFTLESFCRYCYKIQIFRGEPLRSKFSKQQKHYAISHTTLSVSGCNWETMDSTRATDKQGRYMKQVCSP</sequence>
<proteinExistence type="predicted"/>
<evidence type="ECO:0000313" key="1">
    <source>
        <dbReference type="EMBL" id="ERN05073.1"/>
    </source>
</evidence>
<dbReference type="EMBL" id="KI394012">
    <property type="protein sequence ID" value="ERN05073.1"/>
    <property type="molecule type" value="Genomic_DNA"/>
</dbReference>
<evidence type="ECO:0000313" key="2">
    <source>
        <dbReference type="Proteomes" id="UP000017836"/>
    </source>
</evidence>
<accession>W1PAV1</accession>
<reference evidence="2" key="1">
    <citation type="journal article" date="2013" name="Science">
        <title>The Amborella genome and the evolution of flowering plants.</title>
        <authorList>
            <consortium name="Amborella Genome Project"/>
        </authorList>
    </citation>
    <scope>NUCLEOTIDE SEQUENCE [LARGE SCALE GENOMIC DNA]</scope>
</reference>
<dbReference type="HOGENOM" id="CLU_1671696_0_0_1"/>
<protein>
    <submittedName>
        <fullName evidence="1">Uncharacterized protein</fullName>
    </submittedName>
</protein>
<organism evidence="1 2">
    <name type="scientific">Amborella trichopoda</name>
    <dbReference type="NCBI Taxonomy" id="13333"/>
    <lineage>
        <taxon>Eukaryota</taxon>
        <taxon>Viridiplantae</taxon>
        <taxon>Streptophyta</taxon>
        <taxon>Embryophyta</taxon>
        <taxon>Tracheophyta</taxon>
        <taxon>Spermatophyta</taxon>
        <taxon>Magnoliopsida</taxon>
        <taxon>Amborellales</taxon>
        <taxon>Amborellaceae</taxon>
        <taxon>Amborella</taxon>
    </lineage>
</organism>
<gene>
    <name evidence="1" type="ORF">AMTR_s00053p00124170</name>
</gene>
<name>W1PAV1_AMBTC</name>
<dbReference type="Gramene" id="ERN05073">
    <property type="protein sequence ID" value="ERN05073"/>
    <property type="gene ID" value="AMTR_s00053p00124170"/>
</dbReference>